<dbReference type="InterPro" id="IPR000086">
    <property type="entry name" value="NUDIX_hydrolase_dom"/>
</dbReference>
<dbReference type="EMBL" id="JBFPJR010000015">
    <property type="protein sequence ID" value="MEX0428079.1"/>
    <property type="molecule type" value="Genomic_DNA"/>
</dbReference>
<evidence type="ECO:0000256" key="1">
    <source>
        <dbReference type="ARBA" id="ARBA00005582"/>
    </source>
</evidence>
<dbReference type="Gene3D" id="3.90.79.10">
    <property type="entry name" value="Nucleoside Triphosphate Pyrophosphohydrolase"/>
    <property type="match status" value="1"/>
</dbReference>
<accession>A0ABV3SYQ1</accession>
<dbReference type="RefSeq" id="WP_367994044.1">
    <property type="nucleotide sequence ID" value="NZ_JBFPJR010000015.1"/>
</dbReference>
<keyword evidence="2 3" id="KW-0378">Hydrolase</keyword>
<evidence type="ECO:0000313" key="5">
    <source>
        <dbReference type="EMBL" id="MEX0428079.1"/>
    </source>
</evidence>
<feature type="non-terminal residue" evidence="5">
    <location>
        <position position="1"/>
    </location>
</feature>
<sequence>GHRPARMQRLAAYALITRPTAEHTAQGEEQVLLTRISARGFHSGSWTLPGGGVDFGEHPRAALVREVREECGLDCEVGTILEVDDVAVTGTAPNGRHEEFHGVHLVFAATVPAGAEPQVTEVDGTTDAVAWVPVARVLGGELPVLPVVRAALAARR</sequence>
<comment type="caution">
    <text evidence="5">The sequence shown here is derived from an EMBL/GenBank/DDBJ whole genome shotgun (WGS) entry which is preliminary data.</text>
</comment>
<dbReference type="PROSITE" id="PS51462">
    <property type="entry name" value="NUDIX"/>
    <property type="match status" value="1"/>
</dbReference>
<evidence type="ECO:0000256" key="3">
    <source>
        <dbReference type="RuleBase" id="RU003476"/>
    </source>
</evidence>
<dbReference type="PANTHER" id="PTHR43736">
    <property type="entry name" value="ADP-RIBOSE PYROPHOSPHATASE"/>
    <property type="match status" value="1"/>
</dbReference>
<dbReference type="Pfam" id="PF00293">
    <property type="entry name" value="NUDIX"/>
    <property type="match status" value="1"/>
</dbReference>
<feature type="domain" description="Nudix hydrolase" evidence="4">
    <location>
        <begin position="7"/>
        <end position="156"/>
    </location>
</feature>
<dbReference type="PANTHER" id="PTHR43736:SF1">
    <property type="entry name" value="DIHYDRONEOPTERIN TRIPHOSPHATE DIPHOSPHATASE"/>
    <property type="match status" value="1"/>
</dbReference>
<reference evidence="5 6" key="1">
    <citation type="submission" date="2024-07" db="EMBL/GenBank/DDBJ databases">
        <authorList>
            <person name="Lee S."/>
            <person name="Kang M."/>
        </authorList>
    </citation>
    <scope>NUCLEOTIDE SEQUENCE [LARGE SCALE GENOMIC DNA]</scope>
    <source>
        <strain evidence="5 6">DS6</strain>
    </source>
</reference>
<dbReference type="CDD" id="cd02883">
    <property type="entry name" value="NUDIX_Hydrolase"/>
    <property type="match status" value="1"/>
</dbReference>
<proteinExistence type="inferred from homology"/>
<keyword evidence="6" id="KW-1185">Reference proteome</keyword>
<dbReference type="Proteomes" id="UP001556631">
    <property type="component" value="Unassembled WGS sequence"/>
</dbReference>
<name>A0ABV3SYQ1_9ACTN</name>
<evidence type="ECO:0000313" key="6">
    <source>
        <dbReference type="Proteomes" id="UP001556631"/>
    </source>
</evidence>
<evidence type="ECO:0000256" key="2">
    <source>
        <dbReference type="ARBA" id="ARBA00022801"/>
    </source>
</evidence>
<evidence type="ECO:0000259" key="4">
    <source>
        <dbReference type="PROSITE" id="PS51462"/>
    </source>
</evidence>
<dbReference type="PROSITE" id="PS00893">
    <property type="entry name" value="NUDIX_BOX"/>
    <property type="match status" value="1"/>
</dbReference>
<dbReference type="InterPro" id="IPR020084">
    <property type="entry name" value="NUDIX_hydrolase_CS"/>
</dbReference>
<dbReference type="PRINTS" id="PR00502">
    <property type="entry name" value="NUDIXFAMILY"/>
</dbReference>
<dbReference type="GO" id="GO:0016787">
    <property type="term" value="F:hydrolase activity"/>
    <property type="evidence" value="ECO:0007669"/>
    <property type="project" value="UniProtKB-KW"/>
</dbReference>
<comment type="similarity">
    <text evidence="1 3">Belongs to the Nudix hydrolase family.</text>
</comment>
<protein>
    <submittedName>
        <fullName evidence="5">NUDIX hydrolase</fullName>
    </submittedName>
</protein>
<dbReference type="InterPro" id="IPR020476">
    <property type="entry name" value="Nudix_hydrolase"/>
</dbReference>
<gene>
    <name evidence="5" type="ORF">AB3X52_10660</name>
</gene>
<organism evidence="5 6">
    <name type="scientific">Nocardioides eburneus</name>
    <dbReference type="NCBI Taxonomy" id="3231482"/>
    <lineage>
        <taxon>Bacteria</taxon>
        <taxon>Bacillati</taxon>
        <taxon>Actinomycetota</taxon>
        <taxon>Actinomycetes</taxon>
        <taxon>Propionibacteriales</taxon>
        <taxon>Nocardioidaceae</taxon>
        <taxon>Nocardioides</taxon>
    </lineage>
</organism>
<dbReference type="InterPro" id="IPR015797">
    <property type="entry name" value="NUDIX_hydrolase-like_dom_sf"/>
</dbReference>
<dbReference type="SUPFAM" id="SSF55811">
    <property type="entry name" value="Nudix"/>
    <property type="match status" value="1"/>
</dbReference>